<feature type="chain" id="PRO_5045597666" evidence="1">
    <location>
        <begin position="23"/>
        <end position="239"/>
    </location>
</feature>
<dbReference type="Proteomes" id="UP001194729">
    <property type="component" value="Unassembled WGS sequence"/>
</dbReference>
<feature type="signal peptide" evidence="1">
    <location>
        <begin position="1"/>
        <end position="22"/>
    </location>
</feature>
<keyword evidence="4" id="KW-1185">Reference proteome</keyword>
<dbReference type="PANTHER" id="PTHR46361">
    <property type="entry name" value="ELECTRON CARRIER/ PROTEIN DISULFIDE OXIDOREDUCTASE"/>
    <property type="match status" value="1"/>
</dbReference>
<dbReference type="Pfam" id="PF04784">
    <property type="entry name" value="DUF547"/>
    <property type="match status" value="1"/>
</dbReference>
<sequence>MRKRVHIFITFLILLTSLMMSAQLDAFQQQSQFLLNSYVRDGLVDYKSLQENPKTITVLKQSLSKTKVTKLTAQELKAFLINAYNMSVIISITEHYPTSSVLDIDGFFDKIKHQIAGKSVTLNELEKNWLFKKYPDARLHFALVCGAISCPPLKDTIFKSQNIESKLEKVTKATLNNPKFLTIDMHEKSASVSKIFDWYRTDFKKDKSVINFINKYTDKTIPDGFSLEFKNYDWSLNQK</sequence>
<protein>
    <submittedName>
        <fullName evidence="3">DUF547 domain-containing protein</fullName>
    </submittedName>
</protein>
<evidence type="ECO:0000256" key="1">
    <source>
        <dbReference type="SAM" id="SignalP"/>
    </source>
</evidence>
<keyword evidence="1" id="KW-0732">Signal</keyword>
<evidence type="ECO:0000313" key="4">
    <source>
        <dbReference type="Proteomes" id="UP001194729"/>
    </source>
</evidence>
<dbReference type="InterPro" id="IPR006869">
    <property type="entry name" value="DUF547"/>
</dbReference>
<reference evidence="3 4" key="1">
    <citation type="submission" date="2020-11" db="EMBL/GenBank/DDBJ databases">
        <title>P. mediterranea TC4 genome.</title>
        <authorList>
            <person name="Molmeret M."/>
        </authorList>
    </citation>
    <scope>NUCLEOTIDE SEQUENCE [LARGE SCALE GENOMIC DNA]</scope>
    <source>
        <strain evidence="3 4">TC4</strain>
    </source>
</reference>
<comment type="caution">
    <text evidence="3">The sequence shown here is derived from an EMBL/GenBank/DDBJ whole genome shotgun (WGS) entry which is preliminary data.</text>
</comment>
<evidence type="ECO:0000313" key="3">
    <source>
        <dbReference type="EMBL" id="MBF4986041.1"/>
    </source>
</evidence>
<dbReference type="PANTHER" id="PTHR46361:SF3">
    <property type="entry name" value="ELECTRON CARRIER_ PROTEIN DISULFIDE OXIDOREDUCTASE"/>
    <property type="match status" value="1"/>
</dbReference>
<feature type="domain" description="DUF547" evidence="2">
    <location>
        <begin position="69"/>
        <end position="172"/>
    </location>
</feature>
<organism evidence="3 4">
    <name type="scientific">Nonlabens mediterrranea</name>
    <dbReference type="NCBI Taxonomy" id="1419947"/>
    <lineage>
        <taxon>Bacteria</taxon>
        <taxon>Pseudomonadati</taxon>
        <taxon>Bacteroidota</taxon>
        <taxon>Flavobacteriia</taxon>
        <taxon>Flavobacteriales</taxon>
        <taxon>Flavobacteriaceae</taxon>
        <taxon>Nonlabens</taxon>
    </lineage>
</organism>
<evidence type="ECO:0000259" key="2">
    <source>
        <dbReference type="Pfam" id="PF04784"/>
    </source>
</evidence>
<gene>
    <name evidence="3" type="ORF">FNJ87_17490</name>
</gene>
<name>A0ABS0A9K3_9FLAO</name>
<accession>A0ABS0A9K3</accession>
<dbReference type="EMBL" id="JADKYU010000942">
    <property type="protein sequence ID" value="MBF4986041.1"/>
    <property type="molecule type" value="Genomic_DNA"/>
</dbReference>
<proteinExistence type="predicted"/>